<dbReference type="OrthoDB" id="10252502at2759"/>
<keyword evidence="14" id="KW-1185">Reference proteome</keyword>
<dbReference type="Proteomes" id="UP000646827">
    <property type="component" value="Unassembled WGS sequence"/>
</dbReference>
<dbReference type="EMBL" id="JAEPRB010000135">
    <property type="protein sequence ID" value="KAG2220609.1"/>
    <property type="molecule type" value="Genomic_DNA"/>
</dbReference>
<comment type="caution">
    <text evidence="13">The sequence shown here is derived from an EMBL/GenBank/DDBJ whole genome shotgun (WGS) entry which is preliminary data.</text>
</comment>
<dbReference type="InterPro" id="IPR007315">
    <property type="entry name" value="PIG-V/Gpi18"/>
</dbReference>
<evidence type="ECO:0000256" key="6">
    <source>
        <dbReference type="ARBA" id="ARBA00022676"/>
    </source>
</evidence>
<dbReference type="EC" id="2.4.1.-" evidence="12"/>
<dbReference type="GO" id="GO:0000009">
    <property type="term" value="F:alpha-1,6-mannosyltransferase activity"/>
    <property type="evidence" value="ECO:0007669"/>
    <property type="project" value="InterPro"/>
</dbReference>
<keyword evidence="7 12" id="KW-0808">Transferase</keyword>
<proteinExistence type="inferred from homology"/>
<feature type="transmembrane region" description="Helical" evidence="12">
    <location>
        <begin position="106"/>
        <end position="126"/>
    </location>
</feature>
<keyword evidence="8 12" id="KW-0812">Transmembrane</keyword>
<keyword evidence="9 12" id="KW-0256">Endoplasmic reticulum</keyword>
<evidence type="ECO:0000256" key="3">
    <source>
        <dbReference type="ARBA" id="ARBA00008698"/>
    </source>
</evidence>
<feature type="transmembrane region" description="Helical" evidence="12">
    <location>
        <begin position="369"/>
        <end position="385"/>
    </location>
</feature>
<keyword evidence="11 12" id="KW-0472">Membrane</keyword>
<dbReference type="AlphaFoldDB" id="A0A8H7S0U9"/>
<dbReference type="PANTHER" id="PTHR12468:SF2">
    <property type="entry name" value="GPI MANNOSYLTRANSFERASE 2"/>
    <property type="match status" value="1"/>
</dbReference>
<evidence type="ECO:0000313" key="13">
    <source>
        <dbReference type="EMBL" id="KAG2220609.1"/>
    </source>
</evidence>
<organism evidence="13 14">
    <name type="scientific">Circinella minor</name>
    <dbReference type="NCBI Taxonomy" id="1195481"/>
    <lineage>
        <taxon>Eukaryota</taxon>
        <taxon>Fungi</taxon>
        <taxon>Fungi incertae sedis</taxon>
        <taxon>Mucoromycota</taxon>
        <taxon>Mucoromycotina</taxon>
        <taxon>Mucoromycetes</taxon>
        <taxon>Mucorales</taxon>
        <taxon>Lichtheimiaceae</taxon>
        <taxon>Circinella</taxon>
    </lineage>
</organism>
<evidence type="ECO:0000313" key="14">
    <source>
        <dbReference type="Proteomes" id="UP000646827"/>
    </source>
</evidence>
<dbReference type="GO" id="GO:0005789">
    <property type="term" value="C:endoplasmic reticulum membrane"/>
    <property type="evidence" value="ECO:0007669"/>
    <property type="project" value="UniProtKB-SubCell"/>
</dbReference>
<feature type="transmembrane region" description="Helical" evidence="12">
    <location>
        <begin position="397"/>
        <end position="415"/>
    </location>
</feature>
<evidence type="ECO:0000256" key="4">
    <source>
        <dbReference type="ARBA" id="ARBA00013795"/>
    </source>
</evidence>
<feature type="transmembrane region" description="Helical" evidence="12">
    <location>
        <begin position="7"/>
        <end position="27"/>
    </location>
</feature>
<comment type="function">
    <text evidence="12">Mannosyltransferase involved in glycosylphosphatidylinositol-anchor biosynthesis.</text>
</comment>
<accession>A0A8H7S0U9</accession>
<dbReference type="UniPathway" id="UPA00196"/>
<dbReference type="GO" id="GO:0004376">
    <property type="term" value="F:GPI mannosyltransferase activity"/>
    <property type="evidence" value="ECO:0007669"/>
    <property type="project" value="InterPro"/>
</dbReference>
<sequence>MRTLNHVYAFAIASRLTTITIAILSYLTTGTYDSSADIQLASSSLIQRCLSVFLRWDALYFVHIARQGYIYEQEHAFFPGLPLVSRYLAQTVFSPIKTYLGEQHTIILAGALVTNISFILAAGSLFKLTRSIFPGYPQLAIISSIAFCLSPPSMFMSALYTESPFALLSFTGMLWYSQKHYLGASILWGLASSIRSNAIVYSGFFMYDLILRRIGKCTMITGLIRSILYTAITLSGYTAVQYYGYLEYCPERPWCTQTIPMIYSFVQKEYWNNGFLAYYEVKQIPNFLLALPIISLTVVGLWKYAQYDWLWFCSLGFLSSKDQVKEPTMSYSSRRAAPFMYLWGLLLLYAVTCMHVQVIIRFFTALPPLYWFTAQLWINGFGKQGKIMQQWISKIVLSYYVLYGLVGIVLFAAFLPPA</sequence>
<evidence type="ECO:0000256" key="9">
    <source>
        <dbReference type="ARBA" id="ARBA00022824"/>
    </source>
</evidence>
<feature type="transmembrane region" description="Helical" evidence="12">
    <location>
        <begin position="339"/>
        <end position="363"/>
    </location>
</feature>
<keyword evidence="6 12" id="KW-0328">Glycosyltransferase</keyword>
<protein>
    <recommendedName>
        <fullName evidence="4 12">GPI mannosyltransferase 2</fullName>
        <ecNumber evidence="12">2.4.1.-</ecNumber>
    </recommendedName>
</protein>
<comment type="pathway">
    <text evidence="2 12">Glycolipid biosynthesis; glycosylphosphatidylinositol-anchor biosynthesis.</text>
</comment>
<evidence type="ECO:0000256" key="8">
    <source>
        <dbReference type="ARBA" id="ARBA00022692"/>
    </source>
</evidence>
<feature type="transmembrane region" description="Helical" evidence="12">
    <location>
        <begin position="138"/>
        <end position="161"/>
    </location>
</feature>
<evidence type="ECO:0000256" key="1">
    <source>
        <dbReference type="ARBA" id="ARBA00004477"/>
    </source>
</evidence>
<evidence type="ECO:0000256" key="12">
    <source>
        <dbReference type="RuleBase" id="RU363112"/>
    </source>
</evidence>
<evidence type="ECO:0000256" key="10">
    <source>
        <dbReference type="ARBA" id="ARBA00022989"/>
    </source>
</evidence>
<evidence type="ECO:0000256" key="2">
    <source>
        <dbReference type="ARBA" id="ARBA00004687"/>
    </source>
</evidence>
<keyword evidence="5 12" id="KW-0337">GPI-anchor biosynthesis</keyword>
<dbReference type="GO" id="GO:0031501">
    <property type="term" value="C:mannosyltransferase complex"/>
    <property type="evidence" value="ECO:0007669"/>
    <property type="project" value="TreeGrafter"/>
</dbReference>
<reference evidence="13 14" key="1">
    <citation type="submission" date="2020-12" db="EMBL/GenBank/DDBJ databases">
        <title>Metabolic potential, ecology and presence of endohyphal bacteria is reflected in genomic diversity of Mucoromycotina.</title>
        <authorList>
            <person name="Muszewska A."/>
            <person name="Okrasinska A."/>
            <person name="Steczkiewicz K."/>
            <person name="Drgas O."/>
            <person name="Orlowska M."/>
            <person name="Perlinska-Lenart U."/>
            <person name="Aleksandrzak-Piekarczyk T."/>
            <person name="Szatraj K."/>
            <person name="Zielenkiewicz U."/>
            <person name="Pilsyk S."/>
            <person name="Malc E."/>
            <person name="Mieczkowski P."/>
            <person name="Kruszewska J.S."/>
            <person name="Biernat P."/>
            <person name="Pawlowska J."/>
        </authorList>
    </citation>
    <scope>NUCLEOTIDE SEQUENCE [LARGE SCALE GENOMIC DNA]</scope>
    <source>
        <strain evidence="13 14">CBS 142.35</strain>
    </source>
</reference>
<comment type="similarity">
    <text evidence="3 12">Belongs to the PIGV family.</text>
</comment>
<gene>
    <name evidence="13" type="ORF">INT45_002631</name>
</gene>
<dbReference type="PANTHER" id="PTHR12468">
    <property type="entry name" value="GPI MANNOSYLTRANSFERASE 2"/>
    <property type="match status" value="1"/>
</dbReference>
<feature type="transmembrane region" description="Helical" evidence="12">
    <location>
        <begin position="284"/>
        <end position="302"/>
    </location>
</feature>
<comment type="subcellular location">
    <subcellularLocation>
        <location evidence="1 12">Endoplasmic reticulum membrane</location>
        <topology evidence="1 12">Multi-pass membrane protein</topology>
    </subcellularLocation>
</comment>
<feature type="transmembrane region" description="Helical" evidence="12">
    <location>
        <begin position="227"/>
        <end position="244"/>
    </location>
</feature>
<keyword evidence="10 12" id="KW-1133">Transmembrane helix</keyword>
<evidence type="ECO:0000256" key="11">
    <source>
        <dbReference type="ARBA" id="ARBA00023136"/>
    </source>
</evidence>
<feature type="transmembrane region" description="Helical" evidence="12">
    <location>
        <begin position="181"/>
        <end position="207"/>
    </location>
</feature>
<dbReference type="GO" id="GO:0006506">
    <property type="term" value="P:GPI anchor biosynthetic process"/>
    <property type="evidence" value="ECO:0007669"/>
    <property type="project" value="UniProtKB-UniPathway"/>
</dbReference>
<evidence type="ECO:0000256" key="7">
    <source>
        <dbReference type="ARBA" id="ARBA00022679"/>
    </source>
</evidence>
<dbReference type="Pfam" id="PF04188">
    <property type="entry name" value="Mannosyl_trans2"/>
    <property type="match status" value="1"/>
</dbReference>
<name>A0A8H7S0U9_9FUNG</name>
<evidence type="ECO:0000256" key="5">
    <source>
        <dbReference type="ARBA" id="ARBA00022502"/>
    </source>
</evidence>